<evidence type="ECO:0000313" key="2">
    <source>
        <dbReference type="EMBL" id="KAG6770361.1"/>
    </source>
</evidence>
<proteinExistence type="predicted"/>
<comment type="caution">
    <text evidence="2">The sequence shown here is derived from an EMBL/GenBank/DDBJ whole genome shotgun (WGS) entry which is preliminary data.</text>
</comment>
<feature type="transmembrane region" description="Helical" evidence="1">
    <location>
        <begin position="90"/>
        <end position="110"/>
    </location>
</feature>
<sequence length="201" mass="23215">MKLTAVDARGGMETLWPALQLVYMTRASAYRDALKSLIQGYQELRCSAAVFFSNSLSSIDAAVILQLLLAEDHGSAEASKKLLLNVKKRWQFLLLLVLFRIIPCHTLGFFRQTFKSNHLRLIQHENEKRRITNDLHNVELNRLLRLQDRNLALATGQLLQVAVPFSFLCYVSKEVSLRLIQEHRKQKLDKEKAKWNEEILT</sequence>
<dbReference type="PANTHER" id="PTHR36064">
    <property type="entry name" value="EMBRYO DEFECTIVE 2735"/>
    <property type="match status" value="1"/>
</dbReference>
<evidence type="ECO:0000256" key="1">
    <source>
        <dbReference type="SAM" id="Phobius"/>
    </source>
</evidence>
<name>A0A8X8CP63_POPTO</name>
<keyword evidence="1" id="KW-0812">Transmembrane</keyword>
<dbReference type="Proteomes" id="UP000886885">
    <property type="component" value="Chromosome 6D"/>
</dbReference>
<evidence type="ECO:0000313" key="3">
    <source>
        <dbReference type="Proteomes" id="UP000886885"/>
    </source>
</evidence>
<protein>
    <submittedName>
        <fullName evidence="2">Uncharacterized protein</fullName>
    </submittedName>
</protein>
<organism evidence="2 3">
    <name type="scientific">Populus tomentosa</name>
    <name type="common">Chinese white poplar</name>
    <dbReference type="NCBI Taxonomy" id="118781"/>
    <lineage>
        <taxon>Eukaryota</taxon>
        <taxon>Viridiplantae</taxon>
        <taxon>Streptophyta</taxon>
        <taxon>Embryophyta</taxon>
        <taxon>Tracheophyta</taxon>
        <taxon>Spermatophyta</taxon>
        <taxon>Magnoliopsida</taxon>
        <taxon>eudicotyledons</taxon>
        <taxon>Gunneridae</taxon>
        <taxon>Pentapetalae</taxon>
        <taxon>rosids</taxon>
        <taxon>fabids</taxon>
        <taxon>Malpighiales</taxon>
        <taxon>Salicaceae</taxon>
        <taxon>Saliceae</taxon>
        <taxon>Populus</taxon>
    </lineage>
</organism>
<keyword evidence="1" id="KW-1133">Transmembrane helix</keyword>
<reference evidence="2" key="1">
    <citation type="journal article" date="2020" name="bioRxiv">
        <title>Hybrid origin of Populus tomentosa Carr. identified through genome sequencing and phylogenomic analysis.</title>
        <authorList>
            <person name="An X."/>
            <person name="Gao K."/>
            <person name="Chen Z."/>
            <person name="Li J."/>
            <person name="Yang X."/>
            <person name="Yang X."/>
            <person name="Zhou J."/>
            <person name="Guo T."/>
            <person name="Zhao T."/>
            <person name="Huang S."/>
            <person name="Miao D."/>
            <person name="Khan W.U."/>
            <person name="Rao P."/>
            <person name="Ye M."/>
            <person name="Lei B."/>
            <person name="Liao W."/>
            <person name="Wang J."/>
            <person name="Ji L."/>
            <person name="Li Y."/>
            <person name="Guo B."/>
            <person name="Mustafa N.S."/>
            <person name="Li S."/>
            <person name="Yun Q."/>
            <person name="Keller S.R."/>
            <person name="Mao J."/>
            <person name="Zhang R."/>
            <person name="Strauss S.H."/>
        </authorList>
    </citation>
    <scope>NUCLEOTIDE SEQUENCE</scope>
    <source>
        <strain evidence="2">GM15</strain>
        <tissue evidence="2">Leaf</tissue>
    </source>
</reference>
<dbReference type="OrthoDB" id="514706at2759"/>
<keyword evidence="3" id="KW-1185">Reference proteome</keyword>
<keyword evidence="1" id="KW-0472">Membrane</keyword>
<accession>A0A8X8CP63</accession>
<dbReference type="EMBL" id="JAAWWB010000012">
    <property type="protein sequence ID" value="KAG6770361.1"/>
    <property type="molecule type" value="Genomic_DNA"/>
</dbReference>
<gene>
    <name evidence="2" type="ORF">POTOM_026039</name>
</gene>
<dbReference type="AlphaFoldDB" id="A0A8X8CP63"/>